<dbReference type="AlphaFoldDB" id="A0A8S1R3T8"/>
<dbReference type="OrthoDB" id="382863at2759"/>
<keyword evidence="1" id="KW-1133">Transmembrane helix</keyword>
<evidence type="ECO:0000313" key="3">
    <source>
        <dbReference type="Proteomes" id="UP000692954"/>
    </source>
</evidence>
<evidence type="ECO:0000313" key="2">
    <source>
        <dbReference type="EMBL" id="CAD8121974.1"/>
    </source>
</evidence>
<keyword evidence="3" id="KW-1185">Reference proteome</keyword>
<organism evidence="2 3">
    <name type="scientific">Paramecium sonneborni</name>
    <dbReference type="NCBI Taxonomy" id="65129"/>
    <lineage>
        <taxon>Eukaryota</taxon>
        <taxon>Sar</taxon>
        <taxon>Alveolata</taxon>
        <taxon>Ciliophora</taxon>
        <taxon>Intramacronucleata</taxon>
        <taxon>Oligohymenophorea</taxon>
        <taxon>Peniculida</taxon>
        <taxon>Parameciidae</taxon>
        <taxon>Paramecium</taxon>
    </lineage>
</organism>
<sequence length="321" mass="39284">MEKQQLLRQQRKLLSNLIQVPKTAQNAVVINLFCIEERFESRSLDFVQRVFKLFPDREYLVLTQPYTVQETTLLQHFFKVPRNNNSTFEHVLYIYHRNSLDSHLIGLRKLNQNEWAQCYLLQRRNYWFVLHEKIWKFAIFKITRLQDHIQQKNIQNIYIYGYQQGFESSFYESFQGKFVGQWIRHVQCWKYMTEYYFLIFFMSLILLEVEHFLILKNKNGIGLGLQIKINENEWEQFQMIVILMIKTRLYFHQQCQQKNSCQVQKYRTIQGLQLLEHQIQDYLLLNLYQLQKISILPIQFYQLLEDYQQCRQNMNSKGQKQ</sequence>
<gene>
    <name evidence="2" type="ORF">PSON_ATCC_30995.1.T1350117</name>
</gene>
<dbReference type="PANTHER" id="PTHR21178">
    <property type="entry name" value="CILIA- AND FLAGELLA-ASSOCIATED PROTEIN 61"/>
    <property type="match status" value="1"/>
</dbReference>
<accession>A0A8S1R3T8</accession>
<keyword evidence="1" id="KW-0472">Membrane</keyword>
<dbReference type="InterPro" id="IPR038884">
    <property type="entry name" value="CFAP61"/>
</dbReference>
<comment type="caution">
    <text evidence="2">The sequence shown here is derived from an EMBL/GenBank/DDBJ whole genome shotgun (WGS) entry which is preliminary data.</text>
</comment>
<evidence type="ECO:0000256" key="1">
    <source>
        <dbReference type="SAM" id="Phobius"/>
    </source>
</evidence>
<dbReference type="PANTHER" id="PTHR21178:SF8">
    <property type="entry name" value="CILIA- AND FLAGELLA-ASSOCIATED PROTEIN 61"/>
    <property type="match status" value="1"/>
</dbReference>
<reference evidence="2" key="1">
    <citation type="submission" date="2021-01" db="EMBL/GenBank/DDBJ databases">
        <authorList>
            <consortium name="Genoscope - CEA"/>
            <person name="William W."/>
        </authorList>
    </citation>
    <scope>NUCLEOTIDE SEQUENCE</scope>
</reference>
<protein>
    <recommendedName>
        <fullName evidence="4">Transmembrane protein</fullName>
    </recommendedName>
</protein>
<evidence type="ECO:0008006" key="4">
    <source>
        <dbReference type="Google" id="ProtNLM"/>
    </source>
</evidence>
<proteinExistence type="predicted"/>
<keyword evidence="1" id="KW-0812">Transmembrane</keyword>
<name>A0A8S1R3T8_9CILI</name>
<dbReference type="Proteomes" id="UP000692954">
    <property type="component" value="Unassembled WGS sequence"/>
</dbReference>
<feature type="transmembrane region" description="Helical" evidence="1">
    <location>
        <begin position="195"/>
        <end position="215"/>
    </location>
</feature>
<dbReference type="EMBL" id="CAJJDN010000135">
    <property type="protein sequence ID" value="CAD8121974.1"/>
    <property type="molecule type" value="Genomic_DNA"/>
</dbReference>